<proteinExistence type="inferred from homology"/>
<evidence type="ECO:0000256" key="10">
    <source>
        <dbReference type="ARBA" id="ARBA00023242"/>
    </source>
</evidence>
<keyword evidence="11" id="KW-0131">Cell cycle</keyword>
<keyword evidence="9" id="KW-0206">Cytoskeleton</keyword>
<feature type="non-terminal residue" evidence="13">
    <location>
        <position position="1"/>
    </location>
</feature>
<dbReference type="PANTHER" id="PTHR15874:SF1">
    <property type="entry name" value="NUCLEOLAR AND SPINDLE-ASSOCIATED PROTEIN 1"/>
    <property type="match status" value="1"/>
</dbReference>
<dbReference type="EMBL" id="KV922723">
    <property type="protein sequence ID" value="PIN99375.1"/>
    <property type="molecule type" value="Genomic_DNA"/>
</dbReference>
<dbReference type="GO" id="GO:0040001">
    <property type="term" value="P:establishment of mitotic spindle localization"/>
    <property type="evidence" value="ECO:0007669"/>
    <property type="project" value="InterPro"/>
</dbReference>
<dbReference type="AlphaFoldDB" id="A0A2G9P7S6"/>
<keyword evidence="10" id="KW-0539">Nucleus</keyword>
<evidence type="ECO:0000256" key="2">
    <source>
        <dbReference type="ARBA" id="ARBA00004186"/>
    </source>
</evidence>
<name>A0A2G9P7S6_AQUCT</name>
<dbReference type="PANTHER" id="PTHR15874">
    <property type="entry name" value="NUCLEOLAR AND SPINDLE-ASSOCIATED PROTEIN 1"/>
    <property type="match status" value="1"/>
</dbReference>
<keyword evidence="14" id="KW-1185">Reference proteome</keyword>
<evidence type="ECO:0000256" key="3">
    <source>
        <dbReference type="ARBA" id="ARBA00009702"/>
    </source>
</evidence>
<keyword evidence="7" id="KW-0498">Mitosis</keyword>
<dbReference type="GO" id="GO:0005730">
    <property type="term" value="C:nucleolus"/>
    <property type="evidence" value="ECO:0007669"/>
    <property type="project" value="TreeGrafter"/>
</dbReference>
<evidence type="ECO:0000256" key="8">
    <source>
        <dbReference type="ARBA" id="ARBA00023125"/>
    </source>
</evidence>
<keyword evidence="6" id="KW-0493">Microtubule</keyword>
<evidence type="ECO:0000256" key="9">
    <source>
        <dbReference type="ARBA" id="ARBA00023212"/>
    </source>
</evidence>
<reference evidence="14" key="1">
    <citation type="journal article" date="2017" name="Nat. Commun.">
        <title>The North American bullfrog draft genome provides insight into hormonal regulation of long noncoding RNA.</title>
        <authorList>
            <person name="Hammond S.A."/>
            <person name="Warren R.L."/>
            <person name="Vandervalk B.P."/>
            <person name="Kucuk E."/>
            <person name="Khan H."/>
            <person name="Gibb E.A."/>
            <person name="Pandoh P."/>
            <person name="Kirk H."/>
            <person name="Zhao Y."/>
            <person name="Jones M."/>
            <person name="Mungall A.J."/>
            <person name="Coope R."/>
            <person name="Pleasance S."/>
            <person name="Moore R.A."/>
            <person name="Holt R.A."/>
            <person name="Round J.M."/>
            <person name="Ohora S."/>
            <person name="Walle B.V."/>
            <person name="Veldhoen N."/>
            <person name="Helbing C.C."/>
            <person name="Birol I."/>
        </authorList>
    </citation>
    <scope>NUCLEOTIDE SEQUENCE [LARGE SCALE GENOMIC DNA]</scope>
</reference>
<comment type="similarity">
    <text evidence="3">Belongs to the NUSAP family.</text>
</comment>
<dbReference type="InterPro" id="IPR026756">
    <property type="entry name" value="NuSAP"/>
</dbReference>
<keyword evidence="4" id="KW-0963">Cytoplasm</keyword>
<feature type="compositionally biased region" description="Basic and acidic residues" evidence="12">
    <location>
        <begin position="64"/>
        <end position="73"/>
    </location>
</feature>
<dbReference type="GO" id="GO:0000281">
    <property type="term" value="P:mitotic cytokinesis"/>
    <property type="evidence" value="ECO:0007669"/>
    <property type="project" value="InterPro"/>
</dbReference>
<feature type="region of interest" description="Disordered" evidence="12">
    <location>
        <begin position="64"/>
        <end position="91"/>
    </location>
</feature>
<keyword evidence="8" id="KW-0238">DNA-binding</keyword>
<feature type="compositionally biased region" description="Polar residues" evidence="12">
    <location>
        <begin position="126"/>
        <end position="139"/>
    </location>
</feature>
<feature type="region of interest" description="Disordered" evidence="12">
    <location>
        <begin position="126"/>
        <end position="156"/>
    </location>
</feature>
<evidence type="ECO:0000256" key="7">
    <source>
        <dbReference type="ARBA" id="ARBA00022776"/>
    </source>
</evidence>
<dbReference type="GO" id="GO:0007076">
    <property type="term" value="P:mitotic chromosome condensation"/>
    <property type="evidence" value="ECO:0007669"/>
    <property type="project" value="TreeGrafter"/>
</dbReference>
<sequence>KLLQSKFFILSPAPLKGLSSPAHTPTSRRQSARFSTAGKSILANKSALKPFSLSVTKMNVRFSETTKDNEHKRSLIKTPARKSSCFETPEKEAKRSLPLQAIESMADANKSLLLCESDLKSEFSKISQHKNQSAENKMNQPGDILLKGESSKYHQT</sequence>
<keyword evidence="5" id="KW-0132">Cell division</keyword>
<organism evidence="13 14">
    <name type="scientific">Aquarana catesbeiana</name>
    <name type="common">American bullfrog</name>
    <name type="synonym">Rana catesbeiana</name>
    <dbReference type="NCBI Taxonomy" id="8400"/>
    <lineage>
        <taxon>Eukaryota</taxon>
        <taxon>Metazoa</taxon>
        <taxon>Chordata</taxon>
        <taxon>Craniata</taxon>
        <taxon>Vertebrata</taxon>
        <taxon>Euteleostomi</taxon>
        <taxon>Amphibia</taxon>
        <taxon>Batrachia</taxon>
        <taxon>Anura</taxon>
        <taxon>Neobatrachia</taxon>
        <taxon>Ranoidea</taxon>
        <taxon>Ranidae</taxon>
        <taxon>Aquarana</taxon>
    </lineage>
</organism>
<evidence type="ECO:0000256" key="4">
    <source>
        <dbReference type="ARBA" id="ARBA00022490"/>
    </source>
</evidence>
<evidence type="ECO:0000256" key="1">
    <source>
        <dbReference type="ARBA" id="ARBA00004123"/>
    </source>
</evidence>
<dbReference type="OrthoDB" id="3258416at2759"/>
<dbReference type="GO" id="GO:0008017">
    <property type="term" value="F:microtubule binding"/>
    <property type="evidence" value="ECO:0007669"/>
    <property type="project" value="TreeGrafter"/>
</dbReference>
<dbReference type="GO" id="GO:0003677">
    <property type="term" value="F:DNA binding"/>
    <property type="evidence" value="ECO:0007669"/>
    <property type="project" value="UniProtKB-KW"/>
</dbReference>
<evidence type="ECO:0000313" key="14">
    <source>
        <dbReference type="Proteomes" id="UP000228934"/>
    </source>
</evidence>
<feature type="compositionally biased region" description="Polar residues" evidence="12">
    <location>
        <begin position="21"/>
        <end position="35"/>
    </location>
</feature>
<evidence type="ECO:0000256" key="11">
    <source>
        <dbReference type="ARBA" id="ARBA00023306"/>
    </source>
</evidence>
<evidence type="ECO:0000313" key="13">
    <source>
        <dbReference type="EMBL" id="PIN99375.1"/>
    </source>
</evidence>
<comment type="subcellular location">
    <subcellularLocation>
        <location evidence="2">Cytoplasm</location>
        <location evidence="2">Cytoskeleton</location>
        <location evidence="2">Spindle</location>
    </subcellularLocation>
    <subcellularLocation>
        <location evidence="1">Nucleus</location>
    </subcellularLocation>
</comment>
<evidence type="ECO:0000256" key="12">
    <source>
        <dbReference type="SAM" id="MobiDB-lite"/>
    </source>
</evidence>
<feature type="region of interest" description="Disordered" evidence="12">
    <location>
        <begin position="13"/>
        <end position="35"/>
    </location>
</feature>
<protein>
    <submittedName>
        <fullName evidence="13">Uncharacterized protein</fullName>
    </submittedName>
</protein>
<gene>
    <name evidence="13" type="ORF">AB205_0141390</name>
</gene>
<dbReference type="GO" id="GO:0005874">
    <property type="term" value="C:microtubule"/>
    <property type="evidence" value="ECO:0007669"/>
    <property type="project" value="UniProtKB-KW"/>
</dbReference>
<dbReference type="Proteomes" id="UP000228934">
    <property type="component" value="Unassembled WGS sequence"/>
</dbReference>
<evidence type="ECO:0000256" key="5">
    <source>
        <dbReference type="ARBA" id="ARBA00022618"/>
    </source>
</evidence>
<accession>A0A2G9P7S6</accession>
<dbReference type="Pfam" id="PF16006">
    <property type="entry name" value="NUSAP"/>
    <property type="match status" value="1"/>
</dbReference>
<dbReference type="GO" id="GO:0072686">
    <property type="term" value="C:mitotic spindle"/>
    <property type="evidence" value="ECO:0007669"/>
    <property type="project" value="TreeGrafter"/>
</dbReference>
<evidence type="ECO:0000256" key="6">
    <source>
        <dbReference type="ARBA" id="ARBA00022701"/>
    </source>
</evidence>